<dbReference type="Pfam" id="PF02627">
    <property type="entry name" value="CMD"/>
    <property type="match status" value="1"/>
</dbReference>
<dbReference type="InterPro" id="IPR029032">
    <property type="entry name" value="AhpD-like"/>
</dbReference>
<proteinExistence type="predicted"/>
<dbReference type="PANTHER" id="PTHR34846">
    <property type="entry name" value="4-CARBOXYMUCONOLACTONE DECARBOXYLASE FAMILY PROTEIN (AFU_ORTHOLOGUE AFUA_6G11590)"/>
    <property type="match status" value="1"/>
</dbReference>
<organism evidence="2 3">
    <name type="scientific">Aeromonas caviae</name>
    <name type="common">Aeromonas punctata</name>
    <dbReference type="NCBI Taxonomy" id="648"/>
    <lineage>
        <taxon>Bacteria</taxon>
        <taxon>Pseudomonadati</taxon>
        <taxon>Pseudomonadota</taxon>
        <taxon>Gammaproteobacteria</taxon>
        <taxon>Aeromonadales</taxon>
        <taxon>Aeromonadaceae</taxon>
        <taxon>Aeromonas</taxon>
    </lineage>
</organism>
<dbReference type="RefSeq" id="WP_236277392.1">
    <property type="nucleotide sequence ID" value="NZ_CP091178.1"/>
</dbReference>
<dbReference type="Proteomes" id="UP001304847">
    <property type="component" value="Unassembled WGS sequence"/>
</dbReference>
<feature type="domain" description="Carboxymuconolactone decarboxylase-like" evidence="1">
    <location>
        <begin position="22"/>
        <end position="98"/>
    </location>
</feature>
<evidence type="ECO:0000313" key="3">
    <source>
        <dbReference type="Proteomes" id="UP001304847"/>
    </source>
</evidence>
<dbReference type="Gene3D" id="1.20.1290.10">
    <property type="entry name" value="AhpD-like"/>
    <property type="match status" value="1"/>
</dbReference>
<protein>
    <submittedName>
        <fullName evidence="2">Carboxymuconolactone decarboxylase family protein</fullName>
    </submittedName>
</protein>
<name>A0ABU5W616_AERCA</name>
<dbReference type="SUPFAM" id="SSF69118">
    <property type="entry name" value="AhpD-like"/>
    <property type="match status" value="1"/>
</dbReference>
<dbReference type="NCBIfam" id="TIGR00778">
    <property type="entry name" value="ahpD_dom"/>
    <property type="match status" value="1"/>
</dbReference>
<accession>A0ABU5W616</accession>
<comment type="caution">
    <text evidence="2">The sequence shown here is derived from an EMBL/GenBank/DDBJ whole genome shotgun (WGS) entry which is preliminary data.</text>
</comment>
<dbReference type="InterPro" id="IPR004675">
    <property type="entry name" value="AhpD_core"/>
</dbReference>
<reference evidence="2 3" key="1">
    <citation type="submission" date="2023-12" db="EMBL/GenBank/DDBJ databases">
        <title>Characterization of antibiotic resistance in Aeromonas spp. in hospital effluent.</title>
        <authorList>
            <person name="Negoseki B.R.S."/>
            <person name="Krul D."/>
            <person name="Siqueira A.C."/>
            <person name="Almeida M."/>
            <person name="Mesa D."/>
            <person name="Conte D."/>
            <person name="Dalla-Costa L.M."/>
        </authorList>
    </citation>
    <scope>NUCLEOTIDE SEQUENCE [LARGE SCALE GENOMIC DNA]</scope>
    <source>
        <strain evidence="2 3">36v</strain>
    </source>
</reference>
<evidence type="ECO:0000259" key="1">
    <source>
        <dbReference type="Pfam" id="PF02627"/>
    </source>
</evidence>
<dbReference type="PANTHER" id="PTHR34846:SF10">
    <property type="entry name" value="CYTOPLASMIC PROTEIN"/>
    <property type="match status" value="1"/>
</dbReference>
<dbReference type="InterPro" id="IPR003779">
    <property type="entry name" value="CMD-like"/>
</dbReference>
<keyword evidence="3" id="KW-1185">Reference proteome</keyword>
<sequence>MVSFENTRFDPDLTGFHAIAQQMAQAVGYTADLSIDSGLAQLLRLRVAQLNPCSYCLILHSKAANDRGIGVEKIAHLPSWRESTMFSDAERSALAYCEALTAYDLAAFPSKHAALASHFDEVAIAEIAAIIINMNLWTRLKLAQGAIPVQV</sequence>
<evidence type="ECO:0000313" key="2">
    <source>
        <dbReference type="EMBL" id="MEA9436365.1"/>
    </source>
</evidence>
<gene>
    <name evidence="2" type="ORF">VCX44_11160</name>
</gene>
<dbReference type="EMBL" id="JAYGOJ010000050">
    <property type="protein sequence ID" value="MEA9436365.1"/>
    <property type="molecule type" value="Genomic_DNA"/>
</dbReference>